<gene>
    <name evidence="2" type="ORF">FGS76_03780</name>
</gene>
<feature type="domain" description="HTH cro/C1-type" evidence="1">
    <location>
        <begin position="62"/>
        <end position="113"/>
    </location>
</feature>
<evidence type="ECO:0000313" key="2">
    <source>
        <dbReference type="EMBL" id="TMW14263.1"/>
    </source>
</evidence>
<dbReference type="EMBL" id="VCQT01000018">
    <property type="protein sequence ID" value="TMW14263.1"/>
    <property type="molecule type" value="Genomic_DNA"/>
</dbReference>
<dbReference type="Proteomes" id="UP000739180">
    <property type="component" value="Unassembled WGS sequence"/>
</dbReference>
<dbReference type="SUPFAM" id="SSF47413">
    <property type="entry name" value="lambda repressor-like DNA-binding domains"/>
    <property type="match status" value="1"/>
</dbReference>
<name>A0ABY2XR62_9GAMM</name>
<keyword evidence="3" id="KW-1185">Reference proteome</keyword>
<dbReference type="Gene3D" id="1.10.260.40">
    <property type="entry name" value="lambda repressor-like DNA-binding domains"/>
    <property type="match status" value="1"/>
</dbReference>
<dbReference type="InterPro" id="IPR010982">
    <property type="entry name" value="Lambda_DNA-bd_dom_sf"/>
</dbReference>
<evidence type="ECO:0000313" key="3">
    <source>
        <dbReference type="Proteomes" id="UP000739180"/>
    </source>
</evidence>
<accession>A0ABY2XR62</accession>
<comment type="caution">
    <text evidence="2">The sequence shown here is derived from an EMBL/GenBank/DDBJ whole genome shotgun (WGS) entry which is preliminary data.</text>
</comment>
<reference evidence="2 3" key="1">
    <citation type="submission" date="2019-05" db="EMBL/GenBank/DDBJ databases">
        <title>Genome of Alcanivorax gelatiniphagus, an oil degrading marine bacteria.</title>
        <authorList>
            <person name="Kwon K.K."/>
        </authorList>
    </citation>
    <scope>NUCLEOTIDE SEQUENCE [LARGE SCALE GENOMIC DNA]</scope>
    <source>
        <strain evidence="2 3">MEBiC 08158</strain>
    </source>
</reference>
<dbReference type="SMART" id="SM00530">
    <property type="entry name" value="HTH_XRE"/>
    <property type="match status" value="1"/>
</dbReference>
<dbReference type="CDD" id="cd00093">
    <property type="entry name" value="HTH_XRE"/>
    <property type="match status" value="1"/>
</dbReference>
<organism evidence="2 3">
    <name type="scientific">Alloalcanivorax gelatiniphagus</name>
    <dbReference type="NCBI Taxonomy" id="1194167"/>
    <lineage>
        <taxon>Bacteria</taxon>
        <taxon>Pseudomonadati</taxon>
        <taxon>Pseudomonadota</taxon>
        <taxon>Gammaproteobacteria</taxon>
        <taxon>Oceanospirillales</taxon>
        <taxon>Alcanivoracaceae</taxon>
        <taxon>Alloalcanivorax</taxon>
    </lineage>
</organism>
<evidence type="ECO:0000259" key="1">
    <source>
        <dbReference type="PROSITE" id="PS50943"/>
    </source>
</evidence>
<sequence length="116" mass="12693">MNDVKWTRKAPTKVQIINGSDGKPAFVVIPYDEYVATHPGSDLIPHEVVGMMVMDDLSPAAAWRKHLGLTQLQVAERIGITQAAYAQQEKAKKPRAATRAKIADALGISADWLDIN</sequence>
<protein>
    <submittedName>
        <fullName evidence="2">Helix-turn-helix transcriptional regulator</fullName>
    </submittedName>
</protein>
<proteinExistence type="predicted"/>
<dbReference type="PROSITE" id="PS50943">
    <property type="entry name" value="HTH_CROC1"/>
    <property type="match status" value="1"/>
</dbReference>
<dbReference type="Pfam" id="PF01381">
    <property type="entry name" value="HTH_3"/>
    <property type="match status" value="1"/>
</dbReference>
<dbReference type="RefSeq" id="WP_138771299.1">
    <property type="nucleotide sequence ID" value="NZ_JBHSSX010000028.1"/>
</dbReference>
<dbReference type="InterPro" id="IPR001387">
    <property type="entry name" value="Cro/C1-type_HTH"/>
</dbReference>